<dbReference type="GO" id="GO:0042391">
    <property type="term" value="P:regulation of membrane potential"/>
    <property type="evidence" value="ECO:0007669"/>
    <property type="project" value="TreeGrafter"/>
</dbReference>
<feature type="transmembrane region" description="Helical" evidence="7">
    <location>
        <begin position="455"/>
        <end position="475"/>
    </location>
</feature>
<dbReference type="RefSeq" id="XP_004255132.1">
    <property type="nucleotide sequence ID" value="XM_004255084.1"/>
</dbReference>
<feature type="domain" description="Piezo non-specific cation channel cap" evidence="8">
    <location>
        <begin position="726"/>
        <end position="958"/>
    </location>
</feature>
<feature type="transmembrane region" description="Helical" evidence="7">
    <location>
        <begin position="207"/>
        <end position="235"/>
    </location>
</feature>
<keyword evidence="3 7" id="KW-0812">Transmembrane</keyword>
<dbReference type="Pfam" id="PF23188">
    <property type="entry name" value="THU_Piezo1"/>
    <property type="match status" value="1"/>
</dbReference>
<comment type="subcellular location">
    <subcellularLocation>
        <location evidence="1">Membrane</location>
        <topology evidence="1">Multi-pass membrane protein</topology>
    </subcellularLocation>
</comment>
<dbReference type="AlphaFoldDB" id="A0A0A1U2R3"/>
<name>A0A0A1U2R3_ENTIV</name>
<evidence type="ECO:0000256" key="7">
    <source>
        <dbReference type="SAM" id="Phobius"/>
    </source>
</evidence>
<evidence type="ECO:0000313" key="11">
    <source>
        <dbReference type="EMBL" id="ELP88361.1"/>
    </source>
</evidence>
<dbReference type="GO" id="GO:0008381">
    <property type="term" value="F:mechanosensitive monoatomic ion channel activity"/>
    <property type="evidence" value="ECO:0007669"/>
    <property type="project" value="InterPro"/>
</dbReference>
<feature type="transmembrane region" description="Helical" evidence="7">
    <location>
        <begin position="667"/>
        <end position="687"/>
    </location>
</feature>
<evidence type="ECO:0000259" key="10">
    <source>
        <dbReference type="Pfam" id="PF24874"/>
    </source>
</evidence>
<feature type="non-terminal residue" evidence="11">
    <location>
        <position position="959"/>
    </location>
</feature>
<evidence type="ECO:0000256" key="6">
    <source>
        <dbReference type="SAM" id="MobiDB-lite"/>
    </source>
</evidence>
<feature type="compositionally biased region" description="Basic and acidic residues" evidence="6">
    <location>
        <begin position="9"/>
        <end position="38"/>
    </location>
</feature>
<dbReference type="KEGG" id="eiv:EIN_228140"/>
<feature type="transmembrane region" description="Helical" evidence="7">
    <location>
        <begin position="495"/>
        <end position="516"/>
    </location>
</feature>
<feature type="transmembrane region" description="Helical" evidence="7">
    <location>
        <begin position="81"/>
        <end position="107"/>
    </location>
</feature>
<dbReference type="GO" id="GO:0050982">
    <property type="term" value="P:detection of mechanical stimulus"/>
    <property type="evidence" value="ECO:0007669"/>
    <property type="project" value="TreeGrafter"/>
</dbReference>
<evidence type="ECO:0000259" key="9">
    <source>
        <dbReference type="Pfam" id="PF23188"/>
    </source>
</evidence>
<organism evidence="11 12">
    <name type="scientific">Entamoeba invadens IP1</name>
    <dbReference type="NCBI Taxonomy" id="370355"/>
    <lineage>
        <taxon>Eukaryota</taxon>
        <taxon>Amoebozoa</taxon>
        <taxon>Evosea</taxon>
        <taxon>Archamoebae</taxon>
        <taxon>Mastigamoebida</taxon>
        <taxon>Entamoebidae</taxon>
        <taxon>Entamoeba</taxon>
    </lineage>
</organism>
<feature type="transmembrane region" description="Helical" evidence="7">
    <location>
        <begin position="904"/>
        <end position="924"/>
    </location>
</feature>
<dbReference type="Pfam" id="PF12166">
    <property type="entry name" value="Piezo_cap"/>
    <property type="match status" value="1"/>
</dbReference>
<evidence type="ECO:0000256" key="4">
    <source>
        <dbReference type="ARBA" id="ARBA00022989"/>
    </source>
</evidence>
<protein>
    <submittedName>
        <fullName evidence="11">Uncharacterized protein</fullName>
    </submittedName>
</protein>
<feature type="transmembrane region" description="Helical" evidence="7">
    <location>
        <begin position="551"/>
        <end position="570"/>
    </location>
</feature>
<dbReference type="InterPro" id="IPR056770">
    <property type="entry name" value="Piezo_THU9_anchor"/>
</dbReference>
<sequence>PMIQLSETEEYKIEKPNEQQSDELKVEKMEKHEKKEETTFNTEELLTQEDVAVTTAGEKQQYSLIDVYERKEEPYKHKSRLYMVLWGIIFYCCQQTEVFVQILFVINHMFNENILSMVYPLVGFGIIMLCKRPHPTKVFWNLVSLFCITLIFVRVFFSLPGFCIDTKTFASDSKDSSTFNVLRYQMNTTSVYCSAGAENSYNHMSPIYIIGVYPVSSYMASSFVWDIICLFAILLHVSMMRSNGYWTQQYLLRRQWSNLIIENYRRSLVNKLKPNSFGEILFVVETMTERNEQDLDYLPYKKHDLFIVENMQVDGSLYVKKGAKKGLIRCEDVQIYTPDKKKEEKIKTRNVKPQHKDTYDETYSVEEEITEKDEFDIMADANAMLFVEAELQINKKINMKQIDSYLMKQERFLREVDEIESHKSKTKKWLKNVGVVFKGFFDSVVNDKFKRGDDYYIPMLLSEVLCFLFLVIFQGTFTNIDGSFVEFFTGDYLPISYVLGLFLQFLMIITDRIIYLCKSITVKLVMQYFSLLLYHILIFIVYPSLVDKMTGIATVSLVIFYIFKVIYWVFSGLQIKSGYLVLSSKRILMKNYSYVSSLIFSTYYTLPFVYEIRTILDWTFAKTSMFYKMWLKVEDIHAELYMNQCDREIERGKNHVYGESRGVMEKLTGGCIMVVIIFAILWFPLLLMSSAAPNFIQPAPSNLDLSMSFIGSSKFFDQENTEFPELTGPEWKKIQENGAHVVKQDASQWIFKTVLSLESMSFWSLTPSKQEALNASFCDNKSVSIKTVLTMSRAESAALNTFSLIETYTLNDEEMKVMCDVSQYKEPPSTFYLEFFPQFVRMPTLSESTLLRYDQSNISLTPHLIKDKNTGLSYWKFVAPENSETAEMYIASPNVPNQGVISSLSSMGIIGLYTVVVLTLYNLIKSDYANQAHQIMFKNLPQCHGLLQLSDDIIIARQD</sequence>
<feature type="transmembrane region" description="Helical" evidence="7">
    <location>
        <begin position="591"/>
        <end position="610"/>
    </location>
</feature>
<feature type="transmembrane region" description="Helical" evidence="7">
    <location>
        <begin position="113"/>
        <end position="131"/>
    </location>
</feature>
<dbReference type="PANTHER" id="PTHR13167:SF25">
    <property type="entry name" value="PIEZO-TYPE MECHANOSENSITIVE ION CHANNEL COMPONENT"/>
    <property type="match status" value="1"/>
</dbReference>
<feature type="transmembrane region" description="Helical" evidence="7">
    <location>
        <begin position="138"/>
        <end position="157"/>
    </location>
</feature>
<keyword evidence="5 7" id="KW-0472">Membrane</keyword>
<evidence type="ECO:0000259" key="8">
    <source>
        <dbReference type="Pfam" id="PF12166"/>
    </source>
</evidence>
<gene>
    <name evidence="11" type="ORF">EIN_228140</name>
</gene>
<keyword evidence="12" id="KW-1185">Reference proteome</keyword>
<dbReference type="GO" id="GO:0016020">
    <property type="term" value="C:membrane"/>
    <property type="evidence" value="ECO:0007669"/>
    <property type="project" value="UniProtKB-SubCell"/>
</dbReference>
<dbReference type="OrthoDB" id="303066at2759"/>
<dbReference type="Pfam" id="PF24874">
    <property type="entry name" value="Piezo_THU9_anchor"/>
    <property type="match status" value="1"/>
</dbReference>
<feature type="non-terminal residue" evidence="11">
    <location>
        <position position="1"/>
    </location>
</feature>
<evidence type="ECO:0000256" key="3">
    <source>
        <dbReference type="ARBA" id="ARBA00022692"/>
    </source>
</evidence>
<dbReference type="InterPro" id="IPR027272">
    <property type="entry name" value="Piezo"/>
</dbReference>
<feature type="domain" description="Piezo transmembrane helical unit" evidence="9">
    <location>
        <begin position="94"/>
        <end position="247"/>
    </location>
</feature>
<evidence type="ECO:0000256" key="5">
    <source>
        <dbReference type="ARBA" id="ARBA00023136"/>
    </source>
</evidence>
<comment type="similarity">
    <text evidence="2">Belongs to the PIEZO (TC 1.A.75) family.</text>
</comment>
<feature type="domain" description="Piezo THU9 and anchor" evidence="10">
    <location>
        <begin position="454"/>
        <end position="689"/>
    </location>
</feature>
<feature type="transmembrane region" description="Helical" evidence="7">
    <location>
        <begin position="528"/>
        <end position="545"/>
    </location>
</feature>
<dbReference type="GeneID" id="14887337"/>
<keyword evidence="4 7" id="KW-1133">Transmembrane helix</keyword>
<evidence type="ECO:0000313" key="12">
    <source>
        <dbReference type="Proteomes" id="UP000014680"/>
    </source>
</evidence>
<dbReference type="Proteomes" id="UP000014680">
    <property type="component" value="Unassembled WGS sequence"/>
</dbReference>
<dbReference type="VEuPathDB" id="AmoebaDB:EIN_228140"/>
<dbReference type="GO" id="GO:0005261">
    <property type="term" value="F:monoatomic cation channel activity"/>
    <property type="evidence" value="ECO:0007669"/>
    <property type="project" value="TreeGrafter"/>
</dbReference>
<reference evidence="11 12" key="1">
    <citation type="submission" date="2012-10" db="EMBL/GenBank/DDBJ databases">
        <authorList>
            <person name="Zafar N."/>
            <person name="Inman J."/>
            <person name="Hall N."/>
            <person name="Lorenzi H."/>
            <person name="Caler E."/>
        </authorList>
    </citation>
    <scope>NUCLEOTIDE SEQUENCE [LARGE SCALE GENOMIC DNA]</scope>
    <source>
        <strain evidence="11 12">IP1</strain>
    </source>
</reference>
<dbReference type="PANTHER" id="PTHR13167">
    <property type="entry name" value="PIEZO-TYPE MECHANOSENSITIVE ION CHANNEL COMPONENT"/>
    <property type="match status" value="1"/>
</dbReference>
<evidence type="ECO:0000256" key="1">
    <source>
        <dbReference type="ARBA" id="ARBA00004141"/>
    </source>
</evidence>
<dbReference type="EMBL" id="KB206756">
    <property type="protein sequence ID" value="ELP88361.1"/>
    <property type="molecule type" value="Genomic_DNA"/>
</dbReference>
<proteinExistence type="inferred from homology"/>
<feature type="region of interest" description="Disordered" evidence="6">
    <location>
        <begin position="1"/>
        <end position="40"/>
    </location>
</feature>
<dbReference type="GO" id="GO:0071260">
    <property type="term" value="P:cellular response to mechanical stimulus"/>
    <property type="evidence" value="ECO:0007669"/>
    <property type="project" value="TreeGrafter"/>
</dbReference>
<dbReference type="InterPro" id="IPR056768">
    <property type="entry name" value="THU_Piezo"/>
</dbReference>
<evidence type="ECO:0000256" key="2">
    <source>
        <dbReference type="ARBA" id="ARBA00007821"/>
    </source>
</evidence>
<accession>A0A0A1U2R3</accession>
<dbReference type="InterPro" id="IPR031334">
    <property type="entry name" value="Piezo_cap_dom"/>
</dbReference>